<dbReference type="Pfam" id="PF07963">
    <property type="entry name" value="N_methyl"/>
    <property type="match status" value="1"/>
</dbReference>
<dbReference type="PROSITE" id="PS00409">
    <property type="entry name" value="PROKAR_NTER_METHYL"/>
    <property type="match status" value="1"/>
</dbReference>
<dbReference type="EMBL" id="CP030032">
    <property type="protein sequence ID" value="AWV90792.1"/>
    <property type="molecule type" value="Genomic_DNA"/>
</dbReference>
<gene>
    <name evidence="1" type="ORF">DN745_16295</name>
</gene>
<dbReference type="NCBIfam" id="TIGR02532">
    <property type="entry name" value="IV_pilin_GFxxxE"/>
    <property type="match status" value="1"/>
</dbReference>
<accession>A0A2Z4FPH7</accession>
<dbReference type="SUPFAM" id="SSF54523">
    <property type="entry name" value="Pili subunits"/>
    <property type="match status" value="1"/>
</dbReference>
<dbReference type="InterPro" id="IPR045584">
    <property type="entry name" value="Pilin-like"/>
</dbReference>
<name>A0A2Z4FPH7_9DELT</name>
<organism evidence="1 2">
    <name type="scientific">Bradymonas sediminis</name>
    <dbReference type="NCBI Taxonomy" id="1548548"/>
    <lineage>
        <taxon>Bacteria</taxon>
        <taxon>Deltaproteobacteria</taxon>
        <taxon>Bradymonadales</taxon>
        <taxon>Bradymonadaceae</taxon>
        <taxon>Bradymonas</taxon>
    </lineage>
</organism>
<dbReference type="Gene3D" id="3.30.700.10">
    <property type="entry name" value="Glycoprotein, Type 4 Pilin"/>
    <property type="match status" value="1"/>
</dbReference>
<proteinExistence type="predicted"/>
<dbReference type="RefSeq" id="WP_111336449.1">
    <property type="nucleotide sequence ID" value="NZ_CP030032.1"/>
</dbReference>
<keyword evidence="2" id="KW-1185">Reference proteome</keyword>
<dbReference type="Proteomes" id="UP000249799">
    <property type="component" value="Chromosome"/>
</dbReference>
<dbReference type="KEGG" id="bsed:DN745_16295"/>
<dbReference type="AlphaFoldDB" id="A0A2Z4FPH7"/>
<evidence type="ECO:0000313" key="1">
    <source>
        <dbReference type="EMBL" id="AWV90792.1"/>
    </source>
</evidence>
<dbReference type="InterPro" id="IPR012902">
    <property type="entry name" value="N_methyl_site"/>
</dbReference>
<evidence type="ECO:0000313" key="2">
    <source>
        <dbReference type="Proteomes" id="UP000249799"/>
    </source>
</evidence>
<sequence length="219" mass="23587">MNPNNPKTRGFTLVELMVAMVVLAIGIMATMAMQYSSLAGSMISRDNSNAADIGQRVIEVMQAESQQWRNINTLSGVSQAYTGTSQTYLTNSAKSYLEVAVGNAPAATGWQTWNQLFKAPVNTRLTADGDARFCVYVRGGNVNTDGDLLIVHVAVVFPSANQVIPAGGCSDIPGDRQAQLDPELADTDAGSLPMLGYRVQYFGTQIERKDYLNSPLVSK</sequence>
<protein>
    <submittedName>
        <fullName evidence="1">Uncharacterized protein</fullName>
    </submittedName>
</protein>
<reference evidence="1 2" key="1">
    <citation type="submission" date="2018-06" db="EMBL/GenBank/DDBJ databases">
        <title>Lujinxingia sediminis gen. nov. sp. nov., a new facultative anaerobic member of the class Deltaproteobacteria, and proposal of Lujinxingaceae fam. nov.</title>
        <authorList>
            <person name="Guo L.-Y."/>
            <person name="Li C.-M."/>
            <person name="Wang S."/>
            <person name="Du Z.-J."/>
        </authorList>
    </citation>
    <scope>NUCLEOTIDE SEQUENCE [LARGE SCALE GENOMIC DNA]</scope>
    <source>
        <strain evidence="1 2">FA350</strain>
    </source>
</reference>
<dbReference type="OrthoDB" id="9992118at2"/>